<proteinExistence type="predicted"/>
<organism evidence="1 2">
    <name type="scientific">Paraburkholderia fungorum</name>
    <dbReference type="NCBI Taxonomy" id="134537"/>
    <lineage>
        <taxon>Bacteria</taxon>
        <taxon>Pseudomonadati</taxon>
        <taxon>Pseudomonadota</taxon>
        <taxon>Betaproteobacteria</taxon>
        <taxon>Burkholderiales</taxon>
        <taxon>Burkholderiaceae</taxon>
        <taxon>Paraburkholderia</taxon>
    </lineage>
</organism>
<comment type="caution">
    <text evidence="1">The sequence shown here is derived from an EMBL/GenBank/DDBJ whole genome shotgun (WGS) entry which is preliminary data.</text>
</comment>
<sequence>MPPAGGGTAHPIPTQFDPFQLGAAVCVYPVGHDGGA</sequence>
<reference evidence="1 2" key="1">
    <citation type="submission" date="2020-08" db="EMBL/GenBank/DDBJ databases">
        <title>Genomic Encyclopedia of Type Strains, Phase IV (KMG-V): Genome sequencing to study the core and pangenomes of soil and plant-associated prokaryotes.</title>
        <authorList>
            <person name="Whitman W."/>
        </authorList>
    </citation>
    <scope>NUCLEOTIDE SEQUENCE [LARGE SCALE GENOMIC DNA]</scope>
    <source>
        <strain evidence="1 2">SEMIA 4013</strain>
    </source>
</reference>
<dbReference type="Proteomes" id="UP000518681">
    <property type="component" value="Unassembled WGS sequence"/>
</dbReference>
<name>A0AAW3V3I8_9BURK</name>
<evidence type="ECO:0000313" key="1">
    <source>
        <dbReference type="EMBL" id="MBB6205064.1"/>
    </source>
</evidence>
<protein>
    <submittedName>
        <fullName evidence="1">Uncharacterized protein</fullName>
    </submittedName>
</protein>
<dbReference type="EMBL" id="JACIIK010000011">
    <property type="protein sequence ID" value="MBB6205064.1"/>
    <property type="molecule type" value="Genomic_DNA"/>
</dbReference>
<gene>
    <name evidence="1" type="ORF">GGD69_005958</name>
</gene>
<accession>A0AAW3V3I8</accession>
<evidence type="ECO:0000313" key="2">
    <source>
        <dbReference type="Proteomes" id="UP000518681"/>
    </source>
</evidence>
<dbReference type="AlphaFoldDB" id="A0AAW3V3I8"/>